<evidence type="ECO:0000256" key="1">
    <source>
        <dbReference type="ARBA" id="ARBA00004651"/>
    </source>
</evidence>
<dbReference type="AlphaFoldDB" id="A0A847ETN9"/>
<dbReference type="GO" id="GO:0022857">
    <property type="term" value="F:transmembrane transporter activity"/>
    <property type="evidence" value="ECO:0007669"/>
    <property type="project" value="InterPro"/>
</dbReference>
<keyword evidence="2" id="KW-0813">Transport</keyword>
<dbReference type="InterPro" id="IPR011701">
    <property type="entry name" value="MFS"/>
</dbReference>
<reference evidence="9 10" key="1">
    <citation type="journal article" date="2020" name="Biotechnol. Biofuels">
        <title>New insights from the biogas microbiome by comprehensive genome-resolved metagenomics of nearly 1600 species originating from multiple anaerobic digesters.</title>
        <authorList>
            <person name="Campanaro S."/>
            <person name="Treu L."/>
            <person name="Rodriguez-R L.M."/>
            <person name="Kovalovszki A."/>
            <person name="Ziels R.M."/>
            <person name="Maus I."/>
            <person name="Zhu X."/>
            <person name="Kougias P.G."/>
            <person name="Basile A."/>
            <person name="Luo G."/>
            <person name="Schluter A."/>
            <person name="Konstantinidis K.T."/>
            <person name="Angelidaki I."/>
        </authorList>
    </citation>
    <scope>NUCLEOTIDE SEQUENCE [LARGE SCALE GENOMIC DNA]</scope>
    <source>
        <strain evidence="9">AS06rmzACSIP_421</strain>
    </source>
</reference>
<dbReference type="InterPro" id="IPR020846">
    <property type="entry name" value="MFS_dom"/>
</dbReference>
<dbReference type="PANTHER" id="PTHR23517">
    <property type="entry name" value="RESISTANCE PROTEIN MDTM, PUTATIVE-RELATED-RELATED"/>
    <property type="match status" value="1"/>
</dbReference>
<evidence type="ECO:0000313" key="10">
    <source>
        <dbReference type="Proteomes" id="UP000554004"/>
    </source>
</evidence>
<dbReference type="Gene3D" id="1.20.1250.20">
    <property type="entry name" value="MFS general substrate transporter like domains"/>
    <property type="match status" value="1"/>
</dbReference>
<keyword evidence="4 7" id="KW-0812">Transmembrane</keyword>
<accession>A0A847ETN9</accession>
<dbReference type="InterPro" id="IPR050171">
    <property type="entry name" value="MFS_Transporters"/>
</dbReference>
<name>A0A847ETN9_9BACT</name>
<dbReference type="PROSITE" id="PS50850">
    <property type="entry name" value="MFS"/>
    <property type="match status" value="1"/>
</dbReference>
<evidence type="ECO:0000256" key="3">
    <source>
        <dbReference type="ARBA" id="ARBA00022475"/>
    </source>
</evidence>
<keyword evidence="3" id="KW-1003">Cell membrane</keyword>
<comment type="caution">
    <text evidence="9">The sequence shown here is derived from an EMBL/GenBank/DDBJ whole genome shotgun (WGS) entry which is preliminary data.</text>
</comment>
<feature type="transmembrane region" description="Helical" evidence="7">
    <location>
        <begin position="84"/>
        <end position="101"/>
    </location>
</feature>
<feature type="transmembrane region" description="Helical" evidence="7">
    <location>
        <begin position="173"/>
        <end position="198"/>
    </location>
</feature>
<proteinExistence type="predicted"/>
<dbReference type="GO" id="GO:0005886">
    <property type="term" value="C:plasma membrane"/>
    <property type="evidence" value="ECO:0007669"/>
    <property type="project" value="UniProtKB-SubCell"/>
</dbReference>
<feature type="transmembrane region" description="Helical" evidence="7">
    <location>
        <begin position="51"/>
        <end position="72"/>
    </location>
</feature>
<evidence type="ECO:0000256" key="2">
    <source>
        <dbReference type="ARBA" id="ARBA00022448"/>
    </source>
</evidence>
<feature type="transmembrane region" description="Helical" evidence="7">
    <location>
        <begin position="146"/>
        <end position="167"/>
    </location>
</feature>
<sequence>MNSILKRFKKINKVLIFLTFSDVFSWGSFTVISALTGLYLATKLGQNTVEYVGIGTAIYFFVRGLAQMPIGHLTDKFKKDKDEIFLLALGIVLMGTPFLFYQKITVFYHYFLLQAIFGLGAALNVTNWRKLFALNIDGGREGRQYATYETIMSLCTGVLSVGGGVIANMGDKYFDLVISSAGLFIILASFWILLIYLLEERKSS</sequence>
<evidence type="ECO:0000313" key="9">
    <source>
        <dbReference type="EMBL" id="NLE31095.1"/>
    </source>
</evidence>
<organism evidence="9 10">
    <name type="scientific">Candidatus Dojkabacteria bacterium</name>
    <dbReference type="NCBI Taxonomy" id="2099670"/>
    <lineage>
        <taxon>Bacteria</taxon>
        <taxon>Candidatus Dojkabacteria</taxon>
    </lineage>
</organism>
<feature type="transmembrane region" description="Helical" evidence="7">
    <location>
        <begin position="107"/>
        <end position="125"/>
    </location>
</feature>
<dbReference type="SUPFAM" id="SSF103473">
    <property type="entry name" value="MFS general substrate transporter"/>
    <property type="match status" value="1"/>
</dbReference>
<gene>
    <name evidence="9" type="ORF">GX618_02355</name>
</gene>
<evidence type="ECO:0000256" key="5">
    <source>
        <dbReference type="ARBA" id="ARBA00022989"/>
    </source>
</evidence>
<keyword evidence="6 7" id="KW-0472">Membrane</keyword>
<dbReference type="Proteomes" id="UP000554004">
    <property type="component" value="Unassembled WGS sequence"/>
</dbReference>
<feature type="transmembrane region" description="Helical" evidence="7">
    <location>
        <begin position="14"/>
        <end position="39"/>
    </location>
</feature>
<protein>
    <submittedName>
        <fullName evidence="9">MFS transporter</fullName>
    </submittedName>
</protein>
<evidence type="ECO:0000256" key="4">
    <source>
        <dbReference type="ARBA" id="ARBA00022692"/>
    </source>
</evidence>
<feature type="domain" description="Major facilitator superfamily (MFS) profile" evidence="8">
    <location>
        <begin position="14"/>
        <end position="204"/>
    </location>
</feature>
<dbReference type="Pfam" id="PF07690">
    <property type="entry name" value="MFS_1"/>
    <property type="match status" value="1"/>
</dbReference>
<comment type="subcellular location">
    <subcellularLocation>
        <location evidence="1">Cell membrane</location>
        <topology evidence="1">Multi-pass membrane protein</topology>
    </subcellularLocation>
</comment>
<dbReference type="EMBL" id="JAAZAL010000087">
    <property type="protein sequence ID" value="NLE31095.1"/>
    <property type="molecule type" value="Genomic_DNA"/>
</dbReference>
<dbReference type="PANTHER" id="PTHR23517:SF3">
    <property type="entry name" value="INTEGRAL MEMBRANE TRANSPORT PROTEIN"/>
    <property type="match status" value="1"/>
</dbReference>
<dbReference type="InterPro" id="IPR036259">
    <property type="entry name" value="MFS_trans_sf"/>
</dbReference>
<evidence type="ECO:0000256" key="7">
    <source>
        <dbReference type="SAM" id="Phobius"/>
    </source>
</evidence>
<keyword evidence="5 7" id="KW-1133">Transmembrane helix</keyword>
<evidence type="ECO:0000256" key="6">
    <source>
        <dbReference type="ARBA" id="ARBA00023136"/>
    </source>
</evidence>
<evidence type="ECO:0000259" key="8">
    <source>
        <dbReference type="PROSITE" id="PS50850"/>
    </source>
</evidence>